<dbReference type="InterPro" id="IPR012914">
    <property type="entry name" value="PucR_dom"/>
</dbReference>
<comment type="caution">
    <text evidence="3">The sequence shown here is derived from an EMBL/GenBank/DDBJ whole genome shotgun (WGS) entry which is preliminary data.</text>
</comment>
<dbReference type="Pfam" id="PF07905">
    <property type="entry name" value="PucR"/>
    <property type="match status" value="1"/>
</dbReference>
<dbReference type="PANTHER" id="PTHR33744">
    <property type="entry name" value="CARBOHYDRATE DIACID REGULATOR"/>
    <property type="match status" value="1"/>
</dbReference>
<sequence length="528" mass="60612">MRIKDILLLQEFQYAKIISGKNLLDTEVNGATIVNTLEGFASVERGNFILTTGFPSFTDEAFKQLIRSLAEKGVSGLGIKIGSNIPSISSDIQSFAGHYKLVIIELDSNIPWADLMIPIVNYVNYEQKLELEKIKNIYEAFQTFLLAKSDIQQLPSLMEKLLAKKTTIYLHAIDKSYSSFVVPPVFENVLSNIVQTMKTQNLTKESFQELPIPVYVKPIYENRHLEGCIIIWECQMLGASWHNVAISQATAILLTELQKIKSILSLSQQNRSSFLLDVFRGKFNSIEEIVRVSKEVNWNLADHPYQLLLIQLTFPDNQKQDAFIVTSQLIFLLEKYTLTKICFDSNDYLVLLLDTTSEITADFICKKIDFLLAKYQLQAAYFGGVGRVYALPSIVKSYNEALISLHFAKTKKNLLAKVIHFEHLNFERILFSNHPIKEASFLQQEYLLPLKEFDQKKAAELYHTLKVFLFNNADFNKTAEQLFVHKNTVRYRLSLIKEISKLNPEKLQDQILFYIGFLLEEIQLPAYQ</sequence>
<evidence type="ECO:0000313" key="4">
    <source>
        <dbReference type="Proteomes" id="UP000037977"/>
    </source>
</evidence>
<dbReference type="STRING" id="33935.ADM90_15455"/>
<dbReference type="EMBL" id="LGCI01000010">
    <property type="protein sequence ID" value="KOY80600.1"/>
    <property type="molecule type" value="Genomic_DNA"/>
</dbReference>
<dbReference type="InterPro" id="IPR025736">
    <property type="entry name" value="PucR_C-HTH_dom"/>
</dbReference>
<proteinExistence type="predicted"/>
<feature type="domain" description="PucR C-terminal helix-turn-helix" evidence="2">
    <location>
        <begin position="461"/>
        <end position="517"/>
    </location>
</feature>
<dbReference type="PATRIC" id="fig|33935.3.peg.1822"/>
<name>A0A0M9DHQ6_9BACI</name>
<keyword evidence="4" id="KW-1185">Reference proteome</keyword>
<feature type="domain" description="Purine catabolism PurC-like" evidence="1">
    <location>
        <begin position="5"/>
        <end position="121"/>
    </location>
</feature>
<dbReference type="InterPro" id="IPR051448">
    <property type="entry name" value="CdaR-like_regulators"/>
</dbReference>
<evidence type="ECO:0000259" key="2">
    <source>
        <dbReference type="Pfam" id="PF13556"/>
    </source>
</evidence>
<dbReference type="Gene3D" id="1.10.10.2840">
    <property type="entry name" value="PucR C-terminal helix-turn-helix domain"/>
    <property type="match status" value="1"/>
</dbReference>
<evidence type="ECO:0000259" key="1">
    <source>
        <dbReference type="Pfam" id="PF07905"/>
    </source>
</evidence>
<evidence type="ECO:0000313" key="3">
    <source>
        <dbReference type="EMBL" id="KOY80600.1"/>
    </source>
</evidence>
<dbReference type="Pfam" id="PF13556">
    <property type="entry name" value="HTH_30"/>
    <property type="match status" value="1"/>
</dbReference>
<dbReference type="InterPro" id="IPR042070">
    <property type="entry name" value="PucR_C-HTH_sf"/>
</dbReference>
<protein>
    <recommendedName>
        <fullName evidence="5">PucR family transcriptional regulator</fullName>
    </recommendedName>
</protein>
<dbReference type="RefSeq" id="WP_053995843.1">
    <property type="nucleotide sequence ID" value="NZ_CP065643.1"/>
</dbReference>
<dbReference type="PANTHER" id="PTHR33744:SF15">
    <property type="entry name" value="CARBOHYDRATE DIACID REGULATOR"/>
    <property type="match status" value="1"/>
</dbReference>
<reference evidence="3 4" key="1">
    <citation type="submission" date="2015-07" db="EMBL/GenBank/DDBJ databases">
        <title>Genome sequencing project for genomic taxonomy and phylogenomics of Bacillus-like bacteria.</title>
        <authorList>
            <person name="Liu B."/>
            <person name="Wang J."/>
            <person name="Zhu Y."/>
            <person name="Liu G."/>
            <person name="Chen Q."/>
            <person name="Chen Z."/>
            <person name="Che J."/>
            <person name="Ge C."/>
            <person name="Shi H."/>
            <person name="Pan Z."/>
            <person name="Liu X."/>
        </authorList>
    </citation>
    <scope>NUCLEOTIDE SEQUENCE [LARGE SCALE GENOMIC DNA]</scope>
    <source>
        <strain evidence="3 4">DSM 54</strain>
    </source>
</reference>
<dbReference type="AlphaFoldDB" id="A0A0M9DHQ6"/>
<accession>A0A0M9DHQ6</accession>
<dbReference type="Proteomes" id="UP000037977">
    <property type="component" value="Unassembled WGS sequence"/>
</dbReference>
<gene>
    <name evidence="3" type="ORF">ADM90_15455</name>
</gene>
<evidence type="ECO:0008006" key="5">
    <source>
        <dbReference type="Google" id="ProtNLM"/>
    </source>
</evidence>
<organism evidence="3 4">
    <name type="scientific">Lysinibacillus macroides</name>
    <dbReference type="NCBI Taxonomy" id="33935"/>
    <lineage>
        <taxon>Bacteria</taxon>
        <taxon>Bacillati</taxon>
        <taxon>Bacillota</taxon>
        <taxon>Bacilli</taxon>
        <taxon>Bacillales</taxon>
        <taxon>Bacillaceae</taxon>
        <taxon>Lysinibacillus</taxon>
    </lineage>
</organism>